<keyword evidence="4" id="KW-0645">Protease</keyword>
<keyword evidence="4" id="KW-0378">Hydrolase</keyword>
<dbReference type="GO" id="GO:0004252">
    <property type="term" value="F:serine-type endopeptidase activity"/>
    <property type="evidence" value="ECO:0007669"/>
    <property type="project" value="InterPro"/>
</dbReference>
<dbReference type="PANTHER" id="PTHR43390:SF1">
    <property type="entry name" value="CHLOROPLAST PROCESSING PEPTIDASE"/>
    <property type="match status" value="1"/>
</dbReference>
<reference evidence="6 7" key="1">
    <citation type="submission" date="2016-10" db="EMBL/GenBank/DDBJ databases">
        <title>Flavobacterium gilvum sp. nov., isolated from stream water.</title>
        <authorList>
            <person name="Shin S.-K."/>
            <person name="Cho Y.-J."/>
            <person name="Yi H."/>
        </authorList>
    </citation>
    <scope>NUCLEOTIDE SEQUENCE [LARGE SCALE GENOMIC DNA]</scope>
    <source>
        <strain evidence="6 7">EM1308</strain>
    </source>
</reference>
<dbReference type="InterPro" id="IPR000223">
    <property type="entry name" value="Pept_S26A_signal_pept_1"/>
</dbReference>
<protein>
    <recommendedName>
        <fullName evidence="2 4">Signal peptidase I</fullName>
        <ecNumber evidence="4">3.4.21.89</ecNumber>
    </recommendedName>
</protein>
<dbReference type="RefSeq" id="WP_035640653.1">
    <property type="nucleotide sequence ID" value="NZ_CP017479.1"/>
</dbReference>
<dbReference type="NCBIfam" id="TIGR02227">
    <property type="entry name" value="sigpep_I_bact"/>
    <property type="match status" value="1"/>
</dbReference>
<dbReference type="InterPro" id="IPR036286">
    <property type="entry name" value="LexA/Signal_pep-like_sf"/>
</dbReference>
<evidence type="ECO:0000313" key="6">
    <source>
        <dbReference type="EMBL" id="AOW10601.1"/>
    </source>
</evidence>
<dbReference type="EMBL" id="CP017479">
    <property type="protein sequence ID" value="AOW10601.1"/>
    <property type="molecule type" value="Genomic_DNA"/>
</dbReference>
<organism evidence="6 7">
    <name type="scientific">Flavobacterium gilvum</name>
    <dbReference type="NCBI Taxonomy" id="1492737"/>
    <lineage>
        <taxon>Bacteria</taxon>
        <taxon>Pseudomonadati</taxon>
        <taxon>Bacteroidota</taxon>
        <taxon>Flavobacteriia</taxon>
        <taxon>Flavobacteriales</taxon>
        <taxon>Flavobacteriaceae</taxon>
        <taxon>Flavobacterium</taxon>
    </lineage>
</organism>
<name>A0AAC9N613_9FLAO</name>
<comment type="caution">
    <text evidence="4">Lacks conserved residue(s) required for the propagation of feature annotation.</text>
</comment>
<keyword evidence="4" id="KW-0472">Membrane</keyword>
<evidence type="ECO:0000256" key="2">
    <source>
        <dbReference type="ARBA" id="ARBA00019232"/>
    </source>
</evidence>
<keyword evidence="4" id="KW-0812">Transmembrane</keyword>
<dbReference type="PRINTS" id="PR00727">
    <property type="entry name" value="LEADERPTASE"/>
</dbReference>
<dbReference type="Pfam" id="PF10502">
    <property type="entry name" value="Peptidase_S26"/>
    <property type="match status" value="2"/>
</dbReference>
<dbReference type="Proteomes" id="UP000175968">
    <property type="component" value="Chromosome"/>
</dbReference>
<accession>A0AAC9N613</accession>
<comment type="subcellular location">
    <subcellularLocation>
        <location evidence="4">Membrane</location>
        <topology evidence="4">Single-pass type II membrane protein</topology>
    </subcellularLocation>
</comment>
<dbReference type="SUPFAM" id="SSF51306">
    <property type="entry name" value="LexA/Signal peptidase"/>
    <property type="match status" value="2"/>
</dbReference>
<feature type="active site" evidence="3">
    <location>
        <position position="168"/>
    </location>
</feature>
<dbReference type="AlphaFoldDB" id="A0AAC9N613"/>
<comment type="catalytic activity">
    <reaction evidence="4">
        <text>Cleavage of hydrophobic, N-terminal signal or leader sequences from secreted and periplasmic proteins.</text>
        <dbReference type="EC" id="3.4.21.89"/>
    </reaction>
</comment>
<sequence length="390" mass="45386">MIKKQQIKLLVILLVIFLLVLGLVWLGIVIMLFVLIYSVTLYFMPLIRYDFLRKTTKGIFLFVFLLSMVISIKLLVFDIYRIPSSSMENMLYPGDVIVVNKLKYGPKLPSSPFEIPWVNLAFYMNKIARSRIKETWWDYKRLEGITKVKQGDVFVFSLDQSRDFFVVKRCVGLPGDVLSIRDGEIYNNNKLFTAPGTVKNNYQFRIKDRKKLYKLTDSLAINGGITQDYKSGNLGIATFSKDEFGLLEKANCIDSIKKNRDSLDIPNEELIKTVHSKWTLSNMGPIVIPKKDMQITLNPDTFMLYEKVMRLFEKSIIVEKNGTYFINGKSATTYRFKLNYYFMMGDNRRGTIDSRFWGFLPETNIVGKVQCILFSNINDEFQWSRLFKLI</sequence>
<feature type="transmembrane region" description="Helical" evidence="4">
    <location>
        <begin position="59"/>
        <end position="80"/>
    </location>
</feature>
<dbReference type="Gene3D" id="2.10.109.10">
    <property type="entry name" value="Umud Fragment, subunit A"/>
    <property type="match status" value="2"/>
</dbReference>
<feature type="domain" description="Peptidase S26" evidence="5">
    <location>
        <begin position="339"/>
        <end position="373"/>
    </location>
</feature>
<keyword evidence="4" id="KW-1133">Transmembrane helix</keyword>
<feature type="domain" description="Peptidase S26" evidence="5">
    <location>
        <begin position="60"/>
        <end position="204"/>
    </location>
</feature>
<dbReference type="CDD" id="cd06530">
    <property type="entry name" value="S26_SPase_I"/>
    <property type="match status" value="2"/>
</dbReference>
<evidence type="ECO:0000256" key="4">
    <source>
        <dbReference type="RuleBase" id="RU362042"/>
    </source>
</evidence>
<dbReference type="PANTHER" id="PTHR43390">
    <property type="entry name" value="SIGNAL PEPTIDASE I"/>
    <property type="match status" value="1"/>
</dbReference>
<dbReference type="EC" id="3.4.21.89" evidence="4"/>
<dbReference type="GO" id="GO:0006465">
    <property type="term" value="P:signal peptide processing"/>
    <property type="evidence" value="ECO:0007669"/>
    <property type="project" value="InterPro"/>
</dbReference>
<comment type="similarity">
    <text evidence="1 4">Belongs to the peptidase S26 family.</text>
</comment>
<dbReference type="GO" id="GO:0009003">
    <property type="term" value="F:signal peptidase activity"/>
    <property type="evidence" value="ECO:0007669"/>
    <property type="project" value="UniProtKB-EC"/>
</dbReference>
<dbReference type="KEGG" id="fgl:EM308_14480"/>
<evidence type="ECO:0000256" key="1">
    <source>
        <dbReference type="ARBA" id="ARBA00009370"/>
    </source>
</evidence>
<dbReference type="InterPro" id="IPR019533">
    <property type="entry name" value="Peptidase_S26"/>
</dbReference>
<evidence type="ECO:0000259" key="5">
    <source>
        <dbReference type="Pfam" id="PF10502"/>
    </source>
</evidence>
<gene>
    <name evidence="6" type="ORF">EM308_14480</name>
</gene>
<feature type="active site" evidence="3">
    <location>
        <position position="86"/>
    </location>
</feature>
<evidence type="ECO:0000256" key="3">
    <source>
        <dbReference type="PIRSR" id="PIRSR600223-1"/>
    </source>
</evidence>
<proteinExistence type="inferred from homology"/>
<evidence type="ECO:0000313" key="7">
    <source>
        <dbReference type="Proteomes" id="UP000175968"/>
    </source>
</evidence>
<keyword evidence="7" id="KW-1185">Reference proteome</keyword>
<feature type="transmembrane region" description="Helical" evidence="4">
    <location>
        <begin position="12"/>
        <end position="39"/>
    </location>
</feature>
<dbReference type="GO" id="GO:0016020">
    <property type="term" value="C:membrane"/>
    <property type="evidence" value="ECO:0007669"/>
    <property type="project" value="UniProtKB-SubCell"/>
</dbReference>